<feature type="compositionally biased region" description="Low complexity" evidence="7">
    <location>
        <begin position="418"/>
        <end position="431"/>
    </location>
</feature>
<protein>
    <recommendedName>
        <fullName evidence="1">RNA helicase</fullName>
        <ecNumber evidence="1">3.6.4.13</ecNumber>
    </recommendedName>
</protein>
<evidence type="ECO:0000256" key="7">
    <source>
        <dbReference type="SAM" id="MobiDB-lite"/>
    </source>
</evidence>
<evidence type="ECO:0000313" key="10">
    <source>
        <dbReference type="EMBL" id="KAG9238648.1"/>
    </source>
</evidence>
<dbReference type="InterPro" id="IPR002464">
    <property type="entry name" value="DNA/RNA_helicase_DEAH_CS"/>
</dbReference>
<comment type="caution">
    <text evidence="10">The sequence shown here is derived from an EMBL/GenBank/DDBJ whole genome shotgun (WGS) entry which is preliminary data.</text>
</comment>
<feature type="compositionally biased region" description="Polar residues" evidence="7">
    <location>
        <begin position="440"/>
        <end position="453"/>
    </location>
</feature>
<dbReference type="Pfam" id="PF07717">
    <property type="entry name" value="OB_NTP_bind"/>
    <property type="match status" value="1"/>
</dbReference>
<dbReference type="PANTHER" id="PTHR18934">
    <property type="entry name" value="ATP-DEPENDENT RNA HELICASE"/>
    <property type="match status" value="1"/>
</dbReference>
<gene>
    <name evidence="10" type="ORF">BJ875DRAFT_450421</name>
</gene>
<dbReference type="SUPFAM" id="SSF52540">
    <property type="entry name" value="P-loop containing nucleoside triphosphate hydrolases"/>
    <property type="match status" value="1"/>
</dbReference>
<evidence type="ECO:0000313" key="11">
    <source>
        <dbReference type="Proteomes" id="UP000824998"/>
    </source>
</evidence>
<keyword evidence="11" id="KW-1185">Reference proteome</keyword>
<dbReference type="GO" id="GO:0045943">
    <property type="term" value="P:positive regulation of transcription by RNA polymerase I"/>
    <property type="evidence" value="ECO:0007669"/>
    <property type="project" value="TreeGrafter"/>
</dbReference>
<keyword evidence="5" id="KW-0067">ATP-binding</keyword>
<dbReference type="Gene3D" id="3.40.50.300">
    <property type="entry name" value="P-loop containing nucleotide triphosphate hydrolases"/>
    <property type="match status" value="2"/>
</dbReference>
<feature type="domain" description="Helicase ATP-binding" evidence="8">
    <location>
        <begin position="160"/>
        <end position="356"/>
    </location>
</feature>
<feature type="compositionally biased region" description="Polar residues" evidence="7">
    <location>
        <begin position="401"/>
        <end position="410"/>
    </location>
</feature>
<feature type="domain" description="Helicase C-terminal" evidence="9">
    <location>
        <begin position="513"/>
        <end position="691"/>
    </location>
</feature>
<keyword evidence="2" id="KW-0547">Nucleotide-binding</keyword>
<dbReference type="EC" id="3.6.4.13" evidence="1"/>
<organism evidence="10 11">
    <name type="scientific">Amylocarpus encephaloides</name>
    <dbReference type="NCBI Taxonomy" id="45428"/>
    <lineage>
        <taxon>Eukaryota</taxon>
        <taxon>Fungi</taxon>
        <taxon>Dikarya</taxon>
        <taxon>Ascomycota</taxon>
        <taxon>Pezizomycotina</taxon>
        <taxon>Leotiomycetes</taxon>
        <taxon>Helotiales</taxon>
        <taxon>Helotiales incertae sedis</taxon>
        <taxon>Amylocarpus</taxon>
    </lineage>
</organism>
<feature type="region of interest" description="Disordered" evidence="7">
    <location>
        <begin position="378"/>
        <end position="479"/>
    </location>
</feature>
<dbReference type="GO" id="GO:0016787">
    <property type="term" value="F:hydrolase activity"/>
    <property type="evidence" value="ECO:0007669"/>
    <property type="project" value="UniProtKB-KW"/>
</dbReference>
<dbReference type="PROSITE" id="PS51194">
    <property type="entry name" value="HELICASE_CTER"/>
    <property type="match status" value="1"/>
</dbReference>
<dbReference type="Pfam" id="PF04408">
    <property type="entry name" value="WHD_HA2"/>
    <property type="match status" value="1"/>
</dbReference>
<comment type="catalytic activity">
    <reaction evidence="6">
        <text>ATP + H2O = ADP + phosphate + H(+)</text>
        <dbReference type="Rhea" id="RHEA:13065"/>
        <dbReference type="ChEBI" id="CHEBI:15377"/>
        <dbReference type="ChEBI" id="CHEBI:15378"/>
        <dbReference type="ChEBI" id="CHEBI:30616"/>
        <dbReference type="ChEBI" id="CHEBI:43474"/>
        <dbReference type="ChEBI" id="CHEBI:456216"/>
        <dbReference type="EC" id="3.6.4.13"/>
    </reaction>
</comment>
<dbReference type="GO" id="GO:0003725">
    <property type="term" value="F:double-stranded RNA binding"/>
    <property type="evidence" value="ECO:0007669"/>
    <property type="project" value="TreeGrafter"/>
</dbReference>
<keyword evidence="3" id="KW-0378">Hydrolase</keyword>
<dbReference type="PROSITE" id="PS51192">
    <property type="entry name" value="HELICASE_ATP_BIND_1"/>
    <property type="match status" value="1"/>
</dbReference>
<dbReference type="GO" id="GO:1990904">
    <property type="term" value="C:ribonucleoprotein complex"/>
    <property type="evidence" value="ECO:0007669"/>
    <property type="project" value="UniProtKB-ARBA"/>
</dbReference>
<reference evidence="10" key="1">
    <citation type="journal article" date="2021" name="IMA Fungus">
        <title>Genomic characterization of three marine fungi, including Emericellopsis atlantica sp. nov. with signatures of a generalist lifestyle and marine biomass degradation.</title>
        <authorList>
            <person name="Hagestad O.C."/>
            <person name="Hou L."/>
            <person name="Andersen J.H."/>
            <person name="Hansen E.H."/>
            <person name="Altermark B."/>
            <person name="Li C."/>
            <person name="Kuhnert E."/>
            <person name="Cox R.J."/>
            <person name="Crous P.W."/>
            <person name="Spatafora J.W."/>
            <person name="Lail K."/>
            <person name="Amirebrahimi M."/>
            <person name="Lipzen A."/>
            <person name="Pangilinan J."/>
            <person name="Andreopoulos W."/>
            <person name="Hayes R.D."/>
            <person name="Ng V."/>
            <person name="Grigoriev I.V."/>
            <person name="Jackson S.A."/>
            <person name="Sutton T.D.S."/>
            <person name="Dobson A.D.W."/>
            <person name="Rama T."/>
        </authorList>
    </citation>
    <scope>NUCLEOTIDE SEQUENCE</scope>
    <source>
        <strain evidence="10">TRa018bII</strain>
    </source>
</reference>
<dbReference type="Pfam" id="PF00271">
    <property type="entry name" value="Helicase_C"/>
    <property type="match status" value="1"/>
</dbReference>
<sequence length="951" mass="105636">MPEQGQQNFADEKNPTKPSTSADAPPAKAPKEDSNNDQAPRKSPHTNALKLSQDGKPKSSDSKQKNQPAGGRQTEEDERDSSHSQDGRARKSPKLNGSNNKKANTTQETFKQRRQDFGGRHNGTAHSKTPNTRADLERIAKGLEKTRMRLPVWLKKTDIRYDLRNHDVLLLHGETGSGKSTQVPQFLYTEPWCAEKRVMVEKEDGRKQEASVGGVIAITQPRRIAAITLAQRVAAEMGEPLSKGSIASRQPGKVGYSVRFDSSVPLGTKIKFVTEGILLQEMLSDPHLRKYSAIIVDEIHERSMDVDLIAGFLRNIVHGDKKGRGGIPLKVIIMSATLDKGGIEAFFAKPETRPDYVPGENYGKVLATHMSEDAVKLNTEEKFNKKPDTEVKGPIGKGNEKNSSQESDAPNESRRSSTDSSFSSWSGFSDSSAEEGSRAQPGTTENGTPSTKSGKADESRERKKTVPEHAPTPKGMIEGDISANGVAWQYIRGRQYEVQTLYEQQPVEDYQHAMAEMILRLHTEEPLPGDILAFLTGQEEIQALQAELEKYSAMLTSNVPRLEIKPLHGSLSPEAQQDAFVKVEKKFTRKVVLATNIAETSLTVAGVRYVVDCGKAKVKQYRPHLGLESLLIKPISKVSAIQRTGRAGREARGKCIRIYTKKDYQSMDQDEKPEIMRCNVIEAVLKMKARGVKDVLTFPFMDSPDVLYMEKALNHLYAMDALDLDGNLTKVGKQMSRFPLPATHGRVLISAADEANDCVLEVIDILSCLNTDSEVFLQPKSEEQQEAMDEGRSDLVRREGDLITLLTTMQQYCSENTNRNHWCERHLVSVRAMKLAMAIRRELRQKAVDAKLLSELPPADPQPFEPISPGKATVVMKTFLKAFIKETAILGPDGVYKTTSGKESIYIHPSSVLQGKRLEAIMFLQHVYTSKCYAKKVSAIQADWVAEQYGI</sequence>
<feature type="compositionally biased region" description="Polar residues" evidence="7">
    <location>
        <begin position="95"/>
        <end position="109"/>
    </location>
</feature>
<dbReference type="PROSITE" id="PS00690">
    <property type="entry name" value="DEAH_ATP_HELICASE"/>
    <property type="match status" value="1"/>
</dbReference>
<dbReference type="AlphaFoldDB" id="A0A9P8C998"/>
<accession>A0A9P8C998</accession>
<dbReference type="SMART" id="SM00490">
    <property type="entry name" value="HELICc"/>
    <property type="match status" value="1"/>
</dbReference>
<feature type="region of interest" description="Disordered" evidence="7">
    <location>
        <begin position="1"/>
        <end position="135"/>
    </location>
</feature>
<dbReference type="GO" id="GO:0003724">
    <property type="term" value="F:RNA helicase activity"/>
    <property type="evidence" value="ECO:0007669"/>
    <property type="project" value="UniProtKB-EC"/>
</dbReference>
<feature type="compositionally biased region" description="Basic and acidic residues" evidence="7">
    <location>
        <begin position="454"/>
        <end position="467"/>
    </location>
</feature>
<dbReference type="InterPro" id="IPR001650">
    <property type="entry name" value="Helicase_C-like"/>
</dbReference>
<dbReference type="SMART" id="SM00847">
    <property type="entry name" value="HA2"/>
    <property type="match status" value="1"/>
</dbReference>
<feature type="compositionally biased region" description="Low complexity" evidence="7">
    <location>
        <begin position="16"/>
        <end position="26"/>
    </location>
</feature>
<evidence type="ECO:0000259" key="8">
    <source>
        <dbReference type="PROSITE" id="PS51192"/>
    </source>
</evidence>
<evidence type="ECO:0000259" key="9">
    <source>
        <dbReference type="PROSITE" id="PS51194"/>
    </source>
</evidence>
<dbReference type="InterPro" id="IPR011709">
    <property type="entry name" value="DEAD-box_helicase_OB_fold"/>
</dbReference>
<dbReference type="CDD" id="cd17917">
    <property type="entry name" value="DEXHc_RHA-like"/>
    <property type="match status" value="1"/>
</dbReference>
<feature type="compositionally biased region" description="Basic and acidic residues" evidence="7">
    <location>
        <begin position="110"/>
        <end position="119"/>
    </location>
</feature>
<name>A0A9P8C998_9HELO</name>
<dbReference type="InterPro" id="IPR007502">
    <property type="entry name" value="Helicase-assoc_dom"/>
</dbReference>
<feature type="compositionally biased region" description="Basic and acidic residues" evidence="7">
    <location>
        <begin position="53"/>
        <end position="64"/>
    </location>
</feature>
<dbReference type="InterPro" id="IPR027417">
    <property type="entry name" value="P-loop_NTPase"/>
</dbReference>
<evidence type="ECO:0000256" key="1">
    <source>
        <dbReference type="ARBA" id="ARBA00012552"/>
    </source>
</evidence>
<dbReference type="Gene3D" id="1.20.120.1080">
    <property type="match status" value="1"/>
</dbReference>
<dbReference type="GO" id="GO:0005524">
    <property type="term" value="F:ATP binding"/>
    <property type="evidence" value="ECO:0007669"/>
    <property type="project" value="UniProtKB-KW"/>
</dbReference>
<dbReference type="InterPro" id="IPR014001">
    <property type="entry name" value="Helicase_ATP-bd"/>
</dbReference>
<dbReference type="GO" id="GO:0005730">
    <property type="term" value="C:nucleolus"/>
    <property type="evidence" value="ECO:0007669"/>
    <property type="project" value="TreeGrafter"/>
</dbReference>
<evidence type="ECO:0000256" key="3">
    <source>
        <dbReference type="ARBA" id="ARBA00022801"/>
    </source>
</evidence>
<keyword evidence="4 10" id="KW-0347">Helicase</keyword>
<feature type="compositionally biased region" description="Basic and acidic residues" evidence="7">
    <location>
        <begin position="80"/>
        <end position="89"/>
    </location>
</feature>
<dbReference type="EMBL" id="MU251367">
    <property type="protein sequence ID" value="KAG9238648.1"/>
    <property type="molecule type" value="Genomic_DNA"/>
</dbReference>
<evidence type="ECO:0000256" key="5">
    <source>
        <dbReference type="ARBA" id="ARBA00022840"/>
    </source>
</evidence>
<evidence type="ECO:0000256" key="6">
    <source>
        <dbReference type="ARBA" id="ARBA00047984"/>
    </source>
</evidence>
<proteinExistence type="predicted"/>
<evidence type="ECO:0000256" key="2">
    <source>
        <dbReference type="ARBA" id="ARBA00022741"/>
    </source>
</evidence>
<feature type="compositionally biased region" description="Basic and acidic residues" evidence="7">
    <location>
        <begin position="378"/>
        <end position="391"/>
    </location>
</feature>
<dbReference type="Pfam" id="PF21010">
    <property type="entry name" value="HA2_C"/>
    <property type="match status" value="1"/>
</dbReference>
<dbReference type="InterPro" id="IPR048333">
    <property type="entry name" value="HA2_WH"/>
</dbReference>
<dbReference type="PANTHER" id="PTHR18934:SF118">
    <property type="entry name" value="ATP-DEPENDENT RNA HELICASE DHX33"/>
    <property type="match status" value="1"/>
</dbReference>
<dbReference type="Proteomes" id="UP000824998">
    <property type="component" value="Unassembled WGS sequence"/>
</dbReference>
<dbReference type="SMART" id="SM00487">
    <property type="entry name" value="DEXDc"/>
    <property type="match status" value="1"/>
</dbReference>
<dbReference type="CDD" id="cd18791">
    <property type="entry name" value="SF2_C_RHA"/>
    <property type="match status" value="1"/>
</dbReference>
<dbReference type="FunFam" id="3.40.50.300:FF:000145">
    <property type="entry name" value="probable ATP-dependent RNA helicase DHX40"/>
    <property type="match status" value="1"/>
</dbReference>
<dbReference type="OrthoDB" id="10253254at2759"/>
<evidence type="ECO:0000256" key="4">
    <source>
        <dbReference type="ARBA" id="ARBA00022806"/>
    </source>
</evidence>